<comment type="caution">
    <text evidence="1">The sequence shown here is derived from an EMBL/GenBank/DDBJ whole genome shotgun (WGS) entry which is preliminary data.</text>
</comment>
<accession>A0A821BP04</accession>
<protein>
    <submittedName>
        <fullName evidence="1">Uncharacterized protein</fullName>
    </submittedName>
</protein>
<evidence type="ECO:0000313" key="2">
    <source>
        <dbReference type="Proteomes" id="UP000663851"/>
    </source>
</evidence>
<reference evidence="1" key="1">
    <citation type="submission" date="2021-02" db="EMBL/GenBank/DDBJ databases">
        <authorList>
            <person name="Nowell W R."/>
        </authorList>
    </citation>
    <scope>NUCLEOTIDE SEQUENCE</scope>
</reference>
<dbReference type="AlphaFoldDB" id="A0A821BP04"/>
<name>A0A821BP04_9BILA</name>
<gene>
    <name evidence="1" type="ORF">HFQ381_LOCUS33270</name>
</gene>
<feature type="non-terminal residue" evidence="1">
    <location>
        <position position="315"/>
    </location>
</feature>
<sequence length="315" mass="36026">MSFHVNSVENCACCGTRLKKGERIHAIDPSKEWFRFIFEKELKLVVDHACFMRIYRGYQASSVKKEAINLLKKEDKAVQTDQINIVDSSTMTDLPPTTISHSATDFPLKRRANHSMSLDDATTKPNMNMIRQDELIKSLDDLKTVYNRLKSMVHDANQRPTIDFNEYDRFTDHEYFILTGIKKNDFINLCSMVPPNSLRNTQLRSSYQAISGDRLFACQTIRLGLSNSVLSLLFSLADVKAVSRVLDSARTSLMEHFVPRYLGFQHISRQDVIDKHTRPLAARLFTKPGDNNAILILDGTYVYAQKSANNIVQRK</sequence>
<evidence type="ECO:0000313" key="1">
    <source>
        <dbReference type="EMBL" id="CAF4595829.1"/>
    </source>
</evidence>
<dbReference type="EMBL" id="CAJOBO010009957">
    <property type="protein sequence ID" value="CAF4595829.1"/>
    <property type="molecule type" value="Genomic_DNA"/>
</dbReference>
<proteinExistence type="predicted"/>
<dbReference type="Proteomes" id="UP000663851">
    <property type="component" value="Unassembled WGS sequence"/>
</dbReference>
<organism evidence="1 2">
    <name type="scientific">Rotaria socialis</name>
    <dbReference type="NCBI Taxonomy" id="392032"/>
    <lineage>
        <taxon>Eukaryota</taxon>
        <taxon>Metazoa</taxon>
        <taxon>Spiralia</taxon>
        <taxon>Gnathifera</taxon>
        <taxon>Rotifera</taxon>
        <taxon>Eurotatoria</taxon>
        <taxon>Bdelloidea</taxon>
        <taxon>Philodinida</taxon>
        <taxon>Philodinidae</taxon>
        <taxon>Rotaria</taxon>
    </lineage>
</organism>